<evidence type="ECO:0000313" key="3">
    <source>
        <dbReference type="EMBL" id="MTH36664.1"/>
    </source>
</evidence>
<accession>A0A844H9K5</accession>
<dbReference type="RefSeq" id="WP_155066156.1">
    <property type="nucleotide sequence ID" value="NZ_WMIF01000061.1"/>
</dbReference>
<feature type="transmembrane region" description="Helical" evidence="2">
    <location>
        <begin position="122"/>
        <end position="141"/>
    </location>
</feature>
<keyword evidence="4" id="KW-1185">Reference proteome</keyword>
<evidence type="ECO:0000256" key="2">
    <source>
        <dbReference type="SAM" id="Phobius"/>
    </source>
</evidence>
<keyword evidence="2" id="KW-0812">Transmembrane</keyword>
<keyword evidence="2" id="KW-1133">Transmembrane helix</keyword>
<keyword evidence="2" id="KW-0472">Membrane</keyword>
<comment type="caution">
    <text evidence="3">The sequence shown here is derived from an EMBL/GenBank/DDBJ whole genome shotgun (WGS) entry which is preliminary data.</text>
</comment>
<feature type="transmembrane region" description="Helical" evidence="2">
    <location>
        <begin position="87"/>
        <end position="110"/>
    </location>
</feature>
<feature type="transmembrane region" description="Helical" evidence="2">
    <location>
        <begin position="161"/>
        <end position="181"/>
    </location>
</feature>
<evidence type="ECO:0000256" key="1">
    <source>
        <dbReference type="SAM" id="MobiDB-lite"/>
    </source>
</evidence>
<feature type="region of interest" description="Disordered" evidence="1">
    <location>
        <begin position="48"/>
        <end position="75"/>
    </location>
</feature>
<feature type="compositionally biased region" description="Low complexity" evidence="1">
    <location>
        <begin position="54"/>
        <end position="67"/>
    </location>
</feature>
<feature type="transmembrane region" description="Helical" evidence="2">
    <location>
        <begin position="229"/>
        <end position="250"/>
    </location>
</feature>
<protein>
    <recommendedName>
        <fullName evidence="5">Cobalt transporter</fullName>
    </recommendedName>
</protein>
<dbReference type="EMBL" id="WMIF01000061">
    <property type="protein sequence ID" value="MTH36664.1"/>
    <property type="molecule type" value="Genomic_DNA"/>
</dbReference>
<proteinExistence type="predicted"/>
<dbReference type="OrthoDB" id="6851830at2"/>
<dbReference type="Pfam" id="PF09490">
    <property type="entry name" value="CbtA"/>
    <property type="match status" value="1"/>
</dbReference>
<evidence type="ECO:0000313" key="4">
    <source>
        <dbReference type="Proteomes" id="UP000442533"/>
    </source>
</evidence>
<reference evidence="3 4" key="1">
    <citation type="submission" date="2019-11" db="EMBL/GenBank/DDBJ databases">
        <authorList>
            <person name="Dong K."/>
        </authorList>
    </citation>
    <scope>NUCLEOTIDE SEQUENCE [LARGE SCALE GENOMIC DNA]</scope>
    <source>
        <strain evidence="3 4">JCM 17370</strain>
    </source>
</reference>
<sequence length="265" mass="27102">MTTGRYLFLGMIAGLIAGVLAFGVGRVWGEPPVEAAIAIEEAGSAEPAAHDHTAMATEAPAPAPEAEAAGHSHDEEAGFSRATQAGIGLLTGMAVFGAGLGGLFALAFALVQGRFSQLGAQATAAIMALIGYVAVVLVPFLKYPANPPAVGHGETIGMRTQLYFTMIVLSLIATAISVAVARGGADRWRAAIHGGLVYLALMVLAGFVLPSINEVPADFPGDLLWQFRSVSLVIAAVLWGAIGLIFGLLVSRAQAVAAPGLHRPA</sequence>
<organism evidence="3 4">
    <name type="scientific">Paracoccus limosus</name>
    <dbReference type="NCBI Taxonomy" id="913252"/>
    <lineage>
        <taxon>Bacteria</taxon>
        <taxon>Pseudomonadati</taxon>
        <taxon>Pseudomonadota</taxon>
        <taxon>Alphaproteobacteria</taxon>
        <taxon>Rhodobacterales</taxon>
        <taxon>Paracoccaceae</taxon>
        <taxon>Paracoccus</taxon>
    </lineage>
</organism>
<feature type="transmembrane region" description="Helical" evidence="2">
    <location>
        <begin position="188"/>
        <end position="209"/>
    </location>
</feature>
<feature type="transmembrane region" description="Helical" evidence="2">
    <location>
        <begin position="7"/>
        <end position="28"/>
    </location>
</feature>
<dbReference type="InterPro" id="IPR012666">
    <property type="entry name" value="CbtA_put"/>
</dbReference>
<name>A0A844H9K5_9RHOB</name>
<gene>
    <name evidence="3" type="ORF">GL279_19015</name>
</gene>
<dbReference type="Proteomes" id="UP000442533">
    <property type="component" value="Unassembled WGS sequence"/>
</dbReference>
<evidence type="ECO:0008006" key="5">
    <source>
        <dbReference type="Google" id="ProtNLM"/>
    </source>
</evidence>
<dbReference type="AlphaFoldDB" id="A0A844H9K5"/>